<feature type="region of interest" description="Disordered" evidence="1">
    <location>
        <begin position="20"/>
        <end position="101"/>
    </location>
</feature>
<dbReference type="OrthoDB" id="3222645at2759"/>
<reference evidence="3" key="2">
    <citation type="submission" date="2015-01" db="EMBL/GenBank/DDBJ databases">
        <title>Evolutionary Origins and Diversification of the Mycorrhizal Mutualists.</title>
        <authorList>
            <consortium name="DOE Joint Genome Institute"/>
            <consortium name="Mycorrhizal Genomics Consortium"/>
            <person name="Kohler A."/>
            <person name="Kuo A."/>
            <person name="Nagy L.G."/>
            <person name="Floudas D."/>
            <person name="Copeland A."/>
            <person name="Barry K.W."/>
            <person name="Cichocki N."/>
            <person name="Veneault-Fourrey C."/>
            <person name="LaButti K."/>
            <person name="Lindquist E.A."/>
            <person name="Lipzen A."/>
            <person name="Lundell T."/>
            <person name="Morin E."/>
            <person name="Murat C."/>
            <person name="Riley R."/>
            <person name="Ohm R."/>
            <person name="Sun H."/>
            <person name="Tunlid A."/>
            <person name="Henrissat B."/>
            <person name="Grigoriev I.V."/>
            <person name="Hibbett D.S."/>
            <person name="Martin F."/>
        </authorList>
    </citation>
    <scope>NUCLEOTIDE SEQUENCE [LARGE SCALE GENOMIC DNA]</scope>
    <source>
        <strain evidence="3">ATCC 200175</strain>
    </source>
</reference>
<sequence length="443" mass="49847">MPSCLPSGVLRWIKNLGGRLKEEEEREREQDERLKERDETIKALTEQNQKLKEETTQLKSSNKKAVEESAKLQQSLRREREEKLTTQQSLRREEEEKTKALSANQRLMTETGALRRQLDGKDIELKNFRNELQHSRTEHDALTTLLDARTRELKGAQAFLTKADTLSGAEVIALVEALNSEIMQTSAFISDSFDFARQHAHADEMKEASTRISELMGPTMTSLLGTVQHGGDPLLVQIALQGATVEFSRWIVMTWDYDGLQAEQPLAEIYNDIRETETQAVGGRWRALTRAHAQKVAMQESDLHSTMVAHISDTLVVILVAAGCTKNYEEAYRHFTQKFGERISNIVKMASRLNKAMGEEVTSADLWPTHATTSEKFAGATMEDFEGQDENEDGKTVLCTTALGLQRSEKVTQGDTFEYKTATLLKPKVALDSVAEGLEREEA</sequence>
<proteinExistence type="predicted"/>
<organism evidence="2 3">
    <name type="scientific">Paxillus involutus ATCC 200175</name>
    <dbReference type="NCBI Taxonomy" id="664439"/>
    <lineage>
        <taxon>Eukaryota</taxon>
        <taxon>Fungi</taxon>
        <taxon>Dikarya</taxon>
        <taxon>Basidiomycota</taxon>
        <taxon>Agaricomycotina</taxon>
        <taxon>Agaricomycetes</taxon>
        <taxon>Agaricomycetidae</taxon>
        <taxon>Boletales</taxon>
        <taxon>Paxilineae</taxon>
        <taxon>Paxillaceae</taxon>
        <taxon>Paxillus</taxon>
    </lineage>
</organism>
<accession>A0A0C9SSI5</accession>
<name>A0A0C9SSI5_PAXIN</name>
<keyword evidence="3" id="KW-1185">Reference proteome</keyword>
<evidence type="ECO:0000313" key="2">
    <source>
        <dbReference type="EMBL" id="KIJ11259.1"/>
    </source>
</evidence>
<protein>
    <submittedName>
        <fullName evidence="2">Uncharacterized protein</fullName>
    </submittedName>
</protein>
<feature type="compositionally biased region" description="Basic and acidic residues" evidence="1">
    <location>
        <begin position="20"/>
        <end position="41"/>
    </location>
</feature>
<gene>
    <name evidence="2" type="ORF">PAXINDRAFT_84744</name>
</gene>
<dbReference type="AlphaFoldDB" id="A0A0C9SSI5"/>
<reference evidence="2 3" key="1">
    <citation type="submission" date="2014-06" db="EMBL/GenBank/DDBJ databases">
        <authorList>
            <consortium name="DOE Joint Genome Institute"/>
            <person name="Kuo A."/>
            <person name="Kohler A."/>
            <person name="Nagy L.G."/>
            <person name="Floudas D."/>
            <person name="Copeland A."/>
            <person name="Barry K.W."/>
            <person name="Cichocki N."/>
            <person name="Veneault-Fourrey C."/>
            <person name="LaButti K."/>
            <person name="Lindquist E.A."/>
            <person name="Lipzen A."/>
            <person name="Lundell T."/>
            <person name="Morin E."/>
            <person name="Murat C."/>
            <person name="Sun H."/>
            <person name="Tunlid A."/>
            <person name="Henrissat B."/>
            <person name="Grigoriev I.V."/>
            <person name="Hibbett D.S."/>
            <person name="Martin F."/>
            <person name="Nordberg H.P."/>
            <person name="Cantor M.N."/>
            <person name="Hua S.X."/>
        </authorList>
    </citation>
    <scope>NUCLEOTIDE SEQUENCE [LARGE SCALE GENOMIC DNA]</scope>
    <source>
        <strain evidence="2 3">ATCC 200175</strain>
    </source>
</reference>
<feature type="compositionally biased region" description="Basic and acidic residues" evidence="1">
    <location>
        <begin position="64"/>
        <end position="99"/>
    </location>
</feature>
<dbReference type="HOGENOM" id="CLU_031481_7_0_1"/>
<evidence type="ECO:0000313" key="3">
    <source>
        <dbReference type="Proteomes" id="UP000053647"/>
    </source>
</evidence>
<dbReference type="Proteomes" id="UP000053647">
    <property type="component" value="Unassembled WGS sequence"/>
</dbReference>
<evidence type="ECO:0000256" key="1">
    <source>
        <dbReference type="SAM" id="MobiDB-lite"/>
    </source>
</evidence>
<dbReference type="EMBL" id="KN819383">
    <property type="protein sequence ID" value="KIJ11259.1"/>
    <property type="molecule type" value="Genomic_DNA"/>
</dbReference>